<accession>A0A1Y6CZM6</accession>
<organism evidence="1 2">
    <name type="scientific">Methylomagnum ishizawai</name>
    <dbReference type="NCBI Taxonomy" id="1760988"/>
    <lineage>
        <taxon>Bacteria</taxon>
        <taxon>Pseudomonadati</taxon>
        <taxon>Pseudomonadota</taxon>
        <taxon>Gammaproteobacteria</taxon>
        <taxon>Methylococcales</taxon>
        <taxon>Methylococcaceae</taxon>
        <taxon>Methylomagnum</taxon>
    </lineage>
</organism>
<dbReference type="OrthoDB" id="9799053at2"/>
<reference evidence="1 2" key="1">
    <citation type="submission" date="2016-12" db="EMBL/GenBank/DDBJ databases">
        <authorList>
            <person name="Song W.-J."/>
            <person name="Kurnit D.M."/>
        </authorList>
    </citation>
    <scope>NUCLEOTIDE SEQUENCE [LARGE SCALE GENOMIC DNA]</scope>
    <source>
        <strain evidence="1 2">175</strain>
    </source>
</reference>
<dbReference type="AlphaFoldDB" id="A0A1Y6CZM6"/>
<keyword evidence="2" id="KW-1185">Reference proteome</keyword>
<dbReference type="STRING" id="1760988.SAMN02949497_1054"/>
<dbReference type="RefSeq" id="WP_139826509.1">
    <property type="nucleotide sequence ID" value="NZ_FXAM01000001.1"/>
</dbReference>
<name>A0A1Y6CZM6_9GAMM</name>
<dbReference type="Proteomes" id="UP000192923">
    <property type="component" value="Unassembled WGS sequence"/>
</dbReference>
<dbReference type="EMBL" id="FXAM01000001">
    <property type="protein sequence ID" value="SMF93762.1"/>
    <property type="molecule type" value="Genomic_DNA"/>
</dbReference>
<proteinExistence type="predicted"/>
<sequence>MSGIMIERLGLHGWPVWSQEPSGFPWTYDETESKSNMGSEAPARAKRHLLIKRRI</sequence>
<evidence type="ECO:0000313" key="1">
    <source>
        <dbReference type="EMBL" id="SMF93762.1"/>
    </source>
</evidence>
<protein>
    <submittedName>
        <fullName evidence="1">Uncharacterized protein</fullName>
    </submittedName>
</protein>
<evidence type="ECO:0000313" key="2">
    <source>
        <dbReference type="Proteomes" id="UP000192923"/>
    </source>
</evidence>
<gene>
    <name evidence="1" type="ORF">SAMN02949497_1054</name>
</gene>